<keyword evidence="2" id="KW-0732">Signal</keyword>
<dbReference type="AlphaFoldDB" id="A0A9N7TJT6"/>
<feature type="region of interest" description="Disordered" evidence="1">
    <location>
        <begin position="102"/>
        <end position="132"/>
    </location>
</feature>
<keyword evidence="4" id="KW-1185">Reference proteome</keyword>
<evidence type="ECO:0000313" key="3">
    <source>
        <dbReference type="EMBL" id="CAB1414370.1"/>
    </source>
</evidence>
<accession>A0A9N7TJT6</accession>
<reference evidence="3" key="1">
    <citation type="submission" date="2020-03" db="EMBL/GenBank/DDBJ databases">
        <authorList>
            <person name="Weist P."/>
        </authorList>
    </citation>
    <scope>NUCLEOTIDE SEQUENCE</scope>
</reference>
<evidence type="ECO:0000313" key="4">
    <source>
        <dbReference type="Proteomes" id="UP001153269"/>
    </source>
</evidence>
<dbReference type="EMBL" id="CADEAL010000102">
    <property type="protein sequence ID" value="CAB1414370.1"/>
    <property type="molecule type" value="Genomic_DNA"/>
</dbReference>
<dbReference type="Proteomes" id="UP001153269">
    <property type="component" value="Unassembled WGS sequence"/>
</dbReference>
<sequence length="245" mass="27363">MAGGDTVFFALHLLWANWSTVHWGRGRELGLGARDGRSCWNWGMGPVLEDMFKDGTSSWQCVFTAGHEGECCSTVLDAEGQATEGSDYCFYMYKGNTLIGQERRGEERRGEERRGEERRGEERRGEERRGEERRGGKTKCLVACSVLGGGLLQRFLGHKKAALSSSICPHQQSSLRPHLNISVSPGERKWSGIVKKQSKHSRGEDLQPDPRPEKETGTCVRQMEACDWDNGGQTKSPPTPYQDAE</sequence>
<evidence type="ECO:0000256" key="1">
    <source>
        <dbReference type="SAM" id="MobiDB-lite"/>
    </source>
</evidence>
<proteinExistence type="predicted"/>
<feature type="region of interest" description="Disordered" evidence="1">
    <location>
        <begin position="178"/>
        <end position="245"/>
    </location>
</feature>
<protein>
    <submittedName>
        <fullName evidence="3">Uncharacterized protein</fullName>
    </submittedName>
</protein>
<organism evidence="3 4">
    <name type="scientific">Pleuronectes platessa</name>
    <name type="common">European plaice</name>
    <dbReference type="NCBI Taxonomy" id="8262"/>
    <lineage>
        <taxon>Eukaryota</taxon>
        <taxon>Metazoa</taxon>
        <taxon>Chordata</taxon>
        <taxon>Craniata</taxon>
        <taxon>Vertebrata</taxon>
        <taxon>Euteleostomi</taxon>
        <taxon>Actinopterygii</taxon>
        <taxon>Neopterygii</taxon>
        <taxon>Teleostei</taxon>
        <taxon>Neoteleostei</taxon>
        <taxon>Acanthomorphata</taxon>
        <taxon>Carangaria</taxon>
        <taxon>Pleuronectiformes</taxon>
        <taxon>Pleuronectoidei</taxon>
        <taxon>Pleuronectidae</taxon>
        <taxon>Pleuronectes</taxon>
    </lineage>
</organism>
<feature type="chain" id="PRO_5040124792" evidence="2">
    <location>
        <begin position="27"/>
        <end position="245"/>
    </location>
</feature>
<name>A0A9N7TJT6_PLEPL</name>
<gene>
    <name evidence="3" type="ORF">PLEPLA_LOCUS2079</name>
</gene>
<comment type="caution">
    <text evidence="3">The sequence shown here is derived from an EMBL/GenBank/DDBJ whole genome shotgun (WGS) entry which is preliminary data.</text>
</comment>
<feature type="compositionally biased region" description="Basic and acidic residues" evidence="1">
    <location>
        <begin position="201"/>
        <end position="216"/>
    </location>
</feature>
<evidence type="ECO:0000256" key="2">
    <source>
        <dbReference type="SAM" id="SignalP"/>
    </source>
</evidence>
<feature type="signal peptide" evidence="2">
    <location>
        <begin position="1"/>
        <end position="26"/>
    </location>
</feature>